<keyword evidence="3" id="KW-1003">Cell membrane</keyword>
<protein>
    <submittedName>
        <fullName evidence="10">Sec-independent protein translocase protein TatB</fullName>
    </submittedName>
</protein>
<organism evidence="10 11">
    <name type="scientific">Temperatibacter marinus</name>
    <dbReference type="NCBI Taxonomy" id="1456591"/>
    <lineage>
        <taxon>Bacteria</taxon>
        <taxon>Pseudomonadati</taxon>
        <taxon>Pseudomonadota</taxon>
        <taxon>Alphaproteobacteria</taxon>
        <taxon>Kordiimonadales</taxon>
        <taxon>Temperatibacteraceae</taxon>
        <taxon>Temperatibacter</taxon>
    </lineage>
</organism>
<evidence type="ECO:0000256" key="7">
    <source>
        <dbReference type="ARBA" id="ARBA00023010"/>
    </source>
</evidence>
<evidence type="ECO:0000256" key="9">
    <source>
        <dbReference type="SAM" id="MobiDB-lite"/>
    </source>
</evidence>
<dbReference type="NCBIfam" id="TIGR01410">
    <property type="entry name" value="tatB"/>
    <property type="match status" value="1"/>
</dbReference>
<keyword evidence="7" id="KW-0811">Translocation</keyword>
<keyword evidence="4" id="KW-0812">Transmembrane</keyword>
<dbReference type="PANTHER" id="PTHR33162">
    <property type="entry name" value="SEC-INDEPENDENT PROTEIN TRANSLOCASE PROTEIN TATA, CHLOROPLASTIC"/>
    <property type="match status" value="1"/>
</dbReference>
<dbReference type="Pfam" id="PF02416">
    <property type="entry name" value="TatA_B_E"/>
    <property type="match status" value="1"/>
</dbReference>
<dbReference type="RefSeq" id="WP_310798460.1">
    <property type="nucleotide sequence ID" value="NZ_CP123872.1"/>
</dbReference>
<evidence type="ECO:0000256" key="1">
    <source>
        <dbReference type="ARBA" id="ARBA00004167"/>
    </source>
</evidence>
<dbReference type="GO" id="GO:0016020">
    <property type="term" value="C:membrane"/>
    <property type="evidence" value="ECO:0007669"/>
    <property type="project" value="UniProtKB-SubCell"/>
</dbReference>
<accession>A0AA52EHX2</accession>
<proteinExistence type="predicted"/>
<dbReference type="AlphaFoldDB" id="A0AA52EHX2"/>
<dbReference type="InterPro" id="IPR003369">
    <property type="entry name" value="TatA/B/E"/>
</dbReference>
<reference evidence="10" key="1">
    <citation type="submission" date="2023-04" db="EMBL/GenBank/DDBJ databases">
        <title>Complete genome sequence of Temperatibacter marinus.</title>
        <authorList>
            <person name="Rong J.-C."/>
            <person name="Yi M.-L."/>
            <person name="Zhao Q."/>
        </authorList>
    </citation>
    <scope>NUCLEOTIDE SEQUENCE</scope>
    <source>
        <strain evidence="10">NBRC 110045</strain>
    </source>
</reference>
<dbReference type="InterPro" id="IPR018448">
    <property type="entry name" value="TatB"/>
</dbReference>
<dbReference type="Proteomes" id="UP001268683">
    <property type="component" value="Chromosome"/>
</dbReference>
<dbReference type="KEGG" id="tmk:QGN29_13815"/>
<feature type="compositionally biased region" description="Basic and acidic residues" evidence="9">
    <location>
        <begin position="116"/>
        <end position="128"/>
    </location>
</feature>
<dbReference type="PANTHER" id="PTHR33162:SF1">
    <property type="entry name" value="SEC-INDEPENDENT PROTEIN TRANSLOCASE PROTEIN TATA, CHLOROPLASTIC"/>
    <property type="match status" value="1"/>
</dbReference>
<comment type="subcellular location">
    <subcellularLocation>
        <location evidence="1">Membrane</location>
        <topology evidence="1">Single-pass membrane protein</topology>
    </subcellularLocation>
</comment>
<evidence type="ECO:0000256" key="8">
    <source>
        <dbReference type="ARBA" id="ARBA00023136"/>
    </source>
</evidence>
<keyword evidence="8" id="KW-0472">Membrane</keyword>
<evidence type="ECO:0000256" key="6">
    <source>
        <dbReference type="ARBA" id="ARBA00022989"/>
    </source>
</evidence>
<feature type="region of interest" description="Disordered" evidence="9">
    <location>
        <begin position="54"/>
        <end position="128"/>
    </location>
</feature>
<evidence type="ECO:0000256" key="3">
    <source>
        <dbReference type="ARBA" id="ARBA00022475"/>
    </source>
</evidence>
<dbReference type="EMBL" id="CP123872">
    <property type="protein sequence ID" value="WND02624.1"/>
    <property type="molecule type" value="Genomic_DNA"/>
</dbReference>
<feature type="compositionally biased region" description="Basic and acidic residues" evidence="9">
    <location>
        <begin position="60"/>
        <end position="71"/>
    </location>
</feature>
<dbReference type="GO" id="GO:0008320">
    <property type="term" value="F:protein transmembrane transporter activity"/>
    <property type="evidence" value="ECO:0007669"/>
    <property type="project" value="InterPro"/>
</dbReference>
<keyword evidence="6" id="KW-1133">Transmembrane helix</keyword>
<dbReference type="GO" id="GO:0043953">
    <property type="term" value="P:protein transport by the Tat complex"/>
    <property type="evidence" value="ECO:0007669"/>
    <property type="project" value="InterPro"/>
</dbReference>
<keyword evidence="11" id="KW-1185">Reference proteome</keyword>
<keyword evidence="5" id="KW-0653">Protein transport</keyword>
<evidence type="ECO:0000313" key="10">
    <source>
        <dbReference type="EMBL" id="WND02624.1"/>
    </source>
</evidence>
<evidence type="ECO:0000313" key="11">
    <source>
        <dbReference type="Proteomes" id="UP001268683"/>
    </source>
</evidence>
<gene>
    <name evidence="10" type="primary">tatB</name>
    <name evidence="10" type="ORF">QGN29_13815</name>
</gene>
<dbReference type="PRINTS" id="PR01506">
    <property type="entry name" value="TATBPROTEIN"/>
</dbReference>
<evidence type="ECO:0000256" key="2">
    <source>
        <dbReference type="ARBA" id="ARBA00022448"/>
    </source>
</evidence>
<name>A0AA52EHX2_9PROT</name>
<keyword evidence="2" id="KW-0813">Transport</keyword>
<evidence type="ECO:0000256" key="4">
    <source>
        <dbReference type="ARBA" id="ARBA00022692"/>
    </source>
</evidence>
<dbReference type="Gene3D" id="1.20.5.3310">
    <property type="match status" value="1"/>
</dbReference>
<evidence type="ECO:0000256" key="5">
    <source>
        <dbReference type="ARBA" id="ARBA00022927"/>
    </source>
</evidence>
<sequence>MFDIGTIEMVILAIVALLVVGPKDLPKLMRSVSQFIGKIRGLAGEFKSTMNELADEVDRETDPFREERDAEGITPNMSPEDITAHIMGNKETADEAADQFAAGESQPDLSSEIDETVSKEDTKGSGND</sequence>